<dbReference type="Proteomes" id="UP000232891">
    <property type="component" value="Unassembled WGS sequence"/>
</dbReference>
<name>A0ABX4QNE4_PSETO</name>
<evidence type="ECO:0000313" key="7">
    <source>
        <dbReference type="Proteomes" id="UP000232891"/>
    </source>
</evidence>
<evidence type="ECO:0000256" key="4">
    <source>
        <dbReference type="ARBA" id="ARBA00023163"/>
    </source>
</evidence>
<organism evidence="6 7">
    <name type="scientific">Pseudomonas tolaasii NCPPB 2192</name>
    <dbReference type="NCBI Taxonomy" id="564423"/>
    <lineage>
        <taxon>Bacteria</taxon>
        <taxon>Pseudomonadati</taxon>
        <taxon>Pseudomonadota</taxon>
        <taxon>Gammaproteobacteria</taxon>
        <taxon>Pseudomonadales</taxon>
        <taxon>Pseudomonadaceae</taxon>
        <taxon>Pseudomonas</taxon>
    </lineage>
</organism>
<dbReference type="InterPro" id="IPR050950">
    <property type="entry name" value="HTH-type_LysR_regulators"/>
</dbReference>
<evidence type="ECO:0000256" key="3">
    <source>
        <dbReference type="ARBA" id="ARBA00023125"/>
    </source>
</evidence>
<sequence>MGAFLEIRQLRQFIAVAEEESFTRAAQRCHIVQSALSTSVRQLEDELGARLFVRTTRQVKLTAVGHTFLETARQALQTLESGAARVADVAALRKGRLSIGTVQSLPPFIDLPALLARFHAEYPNIEVKLAQGGAQTLIQKVIDRQLDLAILPQEEASAELVNQIIACDELMLVCAANHPLAAKKSVSLKQLANEAFVDFEPGQGTRRVVDRVFATAAISRRINFEVSDLDTLMGLVEHGLGVALVPRDVVMGRADELCCISLKGVEACWELVVTHVMVPGTDAQPVDAAPAAFLASLMAEVASDES</sequence>
<dbReference type="Gene3D" id="3.40.190.290">
    <property type="match status" value="1"/>
</dbReference>
<dbReference type="InterPro" id="IPR005119">
    <property type="entry name" value="LysR_subst-bd"/>
</dbReference>
<evidence type="ECO:0000256" key="2">
    <source>
        <dbReference type="ARBA" id="ARBA00023015"/>
    </source>
</evidence>
<dbReference type="SUPFAM" id="SSF53850">
    <property type="entry name" value="Periplasmic binding protein-like II"/>
    <property type="match status" value="1"/>
</dbReference>
<dbReference type="PANTHER" id="PTHR30419:SF31">
    <property type="entry name" value="BLR3139 PROTEIN"/>
    <property type="match status" value="1"/>
</dbReference>
<accession>A0ABX4QNE4</accession>
<dbReference type="Gene3D" id="1.10.10.10">
    <property type="entry name" value="Winged helix-like DNA-binding domain superfamily/Winged helix DNA-binding domain"/>
    <property type="match status" value="1"/>
</dbReference>
<dbReference type="Pfam" id="PF00126">
    <property type="entry name" value="HTH_1"/>
    <property type="match status" value="1"/>
</dbReference>
<keyword evidence="3 6" id="KW-0238">DNA-binding</keyword>
<evidence type="ECO:0000313" key="6">
    <source>
        <dbReference type="EMBL" id="PKA78354.1"/>
    </source>
</evidence>
<dbReference type="InterPro" id="IPR036388">
    <property type="entry name" value="WH-like_DNA-bd_sf"/>
</dbReference>
<protein>
    <submittedName>
        <fullName evidence="6">DNA-binding transcriptional LysR family regulator</fullName>
    </submittedName>
</protein>
<evidence type="ECO:0000259" key="5">
    <source>
        <dbReference type="PROSITE" id="PS50931"/>
    </source>
</evidence>
<comment type="caution">
    <text evidence="6">The sequence shown here is derived from an EMBL/GenBank/DDBJ whole genome shotgun (WGS) entry which is preliminary data.</text>
</comment>
<dbReference type="InterPro" id="IPR036390">
    <property type="entry name" value="WH_DNA-bd_sf"/>
</dbReference>
<reference evidence="6 7" key="1">
    <citation type="submission" date="2017-11" db="EMBL/GenBank/DDBJ databases">
        <title>Genome sequencing of a diverse group of Pseudomonas species.</title>
        <authorList>
            <person name="Loper J."/>
        </authorList>
    </citation>
    <scope>NUCLEOTIDE SEQUENCE [LARGE SCALE GENOMIC DNA]</scope>
    <source>
        <strain evidence="6 7">NCPPB 2192</strain>
    </source>
</reference>
<dbReference type="Pfam" id="PF03466">
    <property type="entry name" value="LysR_substrate"/>
    <property type="match status" value="1"/>
</dbReference>
<gene>
    <name evidence="6" type="ORF">ATI14_5454</name>
</gene>
<dbReference type="SUPFAM" id="SSF46785">
    <property type="entry name" value="Winged helix' DNA-binding domain"/>
    <property type="match status" value="1"/>
</dbReference>
<keyword evidence="2" id="KW-0805">Transcription regulation</keyword>
<keyword evidence="7" id="KW-1185">Reference proteome</keyword>
<dbReference type="EMBL" id="PHHD01000001">
    <property type="protein sequence ID" value="PKA78354.1"/>
    <property type="molecule type" value="Genomic_DNA"/>
</dbReference>
<dbReference type="InterPro" id="IPR000847">
    <property type="entry name" value="LysR_HTH_N"/>
</dbReference>
<dbReference type="PANTHER" id="PTHR30419">
    <property type="entry name" value="HTH-TYPE TRANSCRIPTIONAL REGULATOR YBHD"/>
    <property type="match status" value="1"/>
</dbReference>
<keyword evidence="4" id="KW-0804">Transcription</keyword>
<dbReference type="GO" id="GO:0003677">
    <property type="term" value="F:DNA binding"/>
    <property type="evidence" value="ECO:0007669"/>
    <property type="project" value="UniProtKB-KW"/>
</dbReference>
<feature type="domain" description="HTH lysR-type" evidence="5">
    <location>
        <begin position="5"/>
        <end position="62"/>
    </location>
</feature>
<dbReference type="PRINTS" id="PR00039">
    <property type="entry name" value="HTHLYSR"/>
</dbReference>
<evidence type="ECO:0000256" key="1">
    <source>
        <dbReference type="ARBA" id="ARBA00009437"/>
    </source>
</evidence>
<proteinExistence type="inferred from homology"/>
<dbReference type="PROSITE" id="PS50931">
    <property type="entry name" value="HTH_LYSR"/>
    <property type="match status" value="1"/>
</dbReference>
<comment type="similarity">
    <text evidence="1">Belongs to the LysR transcriptional regulatory family.</text>
</comment>